<dbReference type="GO" id="GO:0003676">
    <property type="term" value="F:nucleic acid binding"/>
    <property type="evidence" value="ECO:0007669"/>
    <property type="project" value="InterPro"/>
</dbReference>
<proteinExistence type="predicted"/>
<evidence type="ECO:0000313" key="3">
    <source>
        <dbReference type="Proteomes" id="UP000297963"/>
    </source>
</evidence>
<dbReference type="PANTHER" id="PTHR46889:SF4">
    <property type="entry name" value="TRANSPOSASE INSO FOR INSERTION SEQUENCE ELEMENT IS911B-RELATED"/>
    <property type="match status" value="1"/>
</dbReference>
<dbReference type="AlphaFoldDB" id="A0A4R8VVS5"/>
<protein>
    <recommendedName>
        <fullName evidence="1">Integrase catalytic domain-containing protein</fullName>
    </recommendedName>
</protein>
<dbReference type="EMBL" id="SOFE01000004">
    <property type="protein sequence ID" value="TFB88085.1"/>
    <property type="molecule type" value="Genomic_DNA"/>
</dbReference>
<reference evidence="2 3" key="1">
    <citation type="submission" date="2019-03" db="EMBL/GenBank/DDBJ databases">
        <title>Genomics of glacier-inhabiting Cryobacterium strains.</title>
        <authorList>
            <person name="Liu Q."/>
            <person name="Xin Y.-H."/>
        </authorList>
    </citation>
    <scope>NUCLEOTIDE SEQUENCE [LARGE SCALE GENOMIC DNA]</scope>
    <source>
        <strain evidence="2 3">Hh34</strain>
    </source>
</reference>
<dbReference type="InterPro" id="IPR001584">
    <property type="entry name" value="Integrase_cat-core"/>
</dbReference>
<dbReference type="InterPro" id="IPR012337">
    <property type="entry name" value="RNaseH-like_sf"/>
</dbReference>
<organism evidence="2 3">
    <name type="scientific">Cryobacterium levicorallinum</name>
    <dbReference type="NCBI Taxonomy" id="995038"/>
    <lineage>
        <taxon>Bacteria</taxon>
        <taxon>Bacillati</taxon>
        <taxon>Actinomycetota</taxon>
        <taxon>Actinomycetes</taxon>
        <taxon>Micrococcales</taxon>
        <taxon>Microbacteriaceae</taxon>
        <taxon>Cryobacterium</taxon>
    </lineage>
</organism>
<dbReference type="GO" id="GO:0015074">
    <property type="term" value="P:DNA integration"/>
    <property type="evidence" value="ECO:0007669"/>
    <property type="project" value="InterPro"/>
</dbReference>
<evidence type="ECO:0000259" key="1">
    <source>
        <dbReference type="PROSITE" id="PS50994"/>
    </source>
</evidence>
<comment type="caution">
    <text evidence="2">The sequence shown here is derived from an EMBL/GenBank/DDBJ whole genome shotgun (WGS) entry which is preliminary data.</text>
</comment>
<dbReference type="SUPFAM" id="SSF53098">
    <property type="entry name" value="Ribonuclease H-like"/>
    <property type="match status" value="1"/>
</dbReference>
<dbReference type="PROSITE" id="PS50994">
    <property type="entry name" value="INTEGRASE"/>
    <property type="match status" value="1"/>
</dbReference>
<dbReference type="PANTHER" id="PTHR46889">
    <property type="entry name" value="TRANSPOSASE INSF FOR INSERTION SEQUENCE IS3B-RELATED"/>
    <property type="match status" value="1"/>
</dbReference>
<sequence>MTVSAAALSYASPTVPIEATSPSRTTVSVNLMDVHCDLASELSRIRLNSDRGTQYTSSLFQKWCAANQVTQSMGAVRLCWDNAVAESFFSHLKTEMYYQHEFENHLAARTAVMEFIESWYNRRRPHSRNGGLQPAVALAAHRDARQTAAA</sequence>
<gene>
    <name evidence="2" type="ORF">E3O11_02220</name>
</gene>
<dbReference type="InterPro" id="IPR050900">
    <property type="entry name" value="Transposase_IS3/IS150/IS904"/>
</dbReference>
<feature type="domain" description="Integrase catalytic" evidence="1">
    <location>
        <begin position="1"/>
        <end position="142"/>
    </location>
</feature>
<accession>A0A4R8VVS5</accession>
<dbReference type="Pfam" id="PF13683">
    <property type="entry name" value="rve_3"/>
    <property type="match status" value="1"/>
</dbReference>
<evidence type="ECO:0000313" key="2">
    <source>
        <dbReference type="EMBL" id="TFB88085.1"/>
    </source>
</evidence>
<dbReference type="InterPro" id="IPR036397">
    <property type="entry name" value="RNaseH_sf"/>
</dbReference>
<name>A0A4R8VVS5_9MICO</name>
<dbReference type="Proteomes" id="UP000297963">
    <property type="component" value="Unassembled WGS sequence"/>
</dbReference>
<dbReference type="Gene3D" id="3.30.420.10">
    <property type="entry name" value="Ribonuclease H-like superfamily/Ribonuclease H"/>
    <property type="match status" value="1"/>
</dbReference>